<feature type="compositionally biased region" description="Polar residues" evidence="6">
    <location>
        <begin position="231"/>
        <end position="241"/>
    </location>
</feature>
<feature type="region of interest" description="Disordered" evidence="6">
    <location>
        <begin position="70"/>
        <end position="127"/>
    </location>
</feature>
<evidence type="ECO:0000256" key="2">
    <source>
        <dbReference type="ARBA" id="ARBA00023015"/>
    </source>
</evidence>
<evidence type="ECO:0000259" key="7">
    <source>
        <dbReference type="PROSITE" id="PS50811"/>
    </source>
</evidence>
<dbReference type="Gene3D" id="2.20.25.80">
    <property type="entry name" value="WRKY domain"/>
    <property type="match status" value="1"/>
</dbReference>
<dbReference type="GO" id="GO:0003700">
    <property type="term" value="F:DNA-binding transcription factor activity"/>
    <property type="evidence" value="ECO:0007669"/>
    <property type="project" value="InterPro"/>
</dbReference>
<feature type="region of interest" description="Disordered" evidence="6">
    <location>
        <begin position="215"/>
        <end position="256"/>
    </location>
</feature>
<dbReference type="InterPro" id="IPR003657">
    <property type="entry name" value="WRKY_dom"/>
</dbReference>
<dbReference type="PANTHER" id="PTHR31282">
    <property type="entry name" value="WRKY TRANSCRIPTION FACTOR 21-RELATED"/>
    <property type="match status" value="1"/>
</dbReference>
<comment type="subcellular location">
    <subcellularLocation>
        <location evidence="1">Nucleus</location>
    </subcellularLocation>
</comment>
<evidence type="ECO:0000256" key="4">
    <source>
        <dbReference type="ARBA" id="ARBA00023163"/>
    </source>
</evidence>
<dbReference type="EMBL" id="KU207056">
    <property type="protein sequence ID" value="APP13927.1"/>
    <property type="molecule type" value="mRNA"/>
</dbReference>
<keyword evidence="4" id="KW-0804">Transcription</keyword>
<dbReference type="InterPro" id="IPR044810">
    <property type="entry name" value="WRKY_plant"/>
</dbReference>
<dbReference type="SUPFAM" id="SSF118290">
    <property type="entry name" value="WRKY DNA-binding domain"/>
    <property type="match status" value="1"/>
</dbReference>
<feature type="compositionally biased region" description="Basic and acidic residues" evidence="6">
    <location>
        <begin position="92"/>
        <end position="126"/>
    </location>
</feature>
<name>A0A2H4G380_FRAVE</name>
<dbReference type="Pfam" id="PF03106">
    <property type="entry name" value="WRKY"/>
    <property type="match status" value="1"/>
</dbReference>
<dbReference type="InterPro" id="IPR036576">
    <property type="entry name" value="WRKY_dom_sf"/>
</dbReference>
<keyword evidence="5" id="KW-0539">Nucleus</keyword>
<evidence type="ECO:0000256" key="6">
    <source>
        <dbReference type="SAM" id="MobiDB-lite"/>
    </source>
</evidence>
<feature type="compositionally biased region" description="Basic and acidic residues" evidence="6">
    <location>
        <begin position="243"/>
        <end position="253"/>
    </location>
</feature>
<evidence type="ECO:0000313" key="8">
    <source>
        <dbReference type="EMBL" id="APP13927.1"/>
    </source>
</evidence>
<evidence type="ECO:0000256" key="1">
    <source>
        <dbReference type="ARBA" id="ARBA00004123"/>
    </source>
</evidence>
<sequence length="340" mass="37927">MATTWLEALPAQHKRLIMNELVHGRNRARELQSLLNNRGHGSTSSRSEEELVMEIVKSFSESLSVLSESSAKFGGDDQQYSGTTGCGGGETVKAEQSHVEHSHCGDRSFEDSGESKKRPGVKDRRGCYKRRKNSESWATVSSTVEDGQAWRKYGQKEILNAPYPRAYFRCTRKYDQGCQATKQVQQTQDTPKLYKTTYIGNHTCRMIRAPQTIMGASHPPALDSHAPPRATVSSESGSTPICNKKEHHGDHGGHLSSSLSMIPFLPVKKEEPKEGTTTSSGLTDNLNDTSDMWPGFHFGFPEAETTVLSDENVVSNMQFLDMHLVKSIDDFEKFDFDQVY</sequence>
<keyword evidence="2" id="KW-0805">Transcription regulation</keyword>
<reference evidence="8" key="1">
    <citation type="submission" date="2015-11" db="EMBL/GenBank/DDBJ databases">
        <title>Genome-wide identification and expression analysis of the WRKY transcription factors in the diploid woodland strawberry.</title>
        <authorList>
            <person name="Wei W."/>
            <person name="Hu Y."/>
            <person name="Zhang K."/>
            <person name="Han Y."/>
            <person name="Feng J."/>
        </authorList>
    </citation>
    <scope>NUCLEOTIDE SEQUENCE</scope>
</reference>
<dbReference type="AlphaFoldDB" id="A0A2H4G380"/>
<proteinExistence type="evidence at transcript level"/>
<feature type="domain" description="WRKY" evidence="7">
    <location>
        <begin position="139"/>
        <end position="202"/>
    </location>
</feature>
<dbReference type="SMART" id="SM00774">
    <property type="entry name" value="WRKY"/>
    <property type="match status" value="1"/>
</dbReference>
<protein>
    <submittedName>
        <fullName evidence="8">WRKY transcription factor 56</fullName>
    </submittedName>
</protein>
<evidence type="ECO:0000256" key="3">
    <source>
        <dbReference type="ARBA" id="ARBA00023125"/>
    </source>
</evidence>
<keyword evidence="3" id="KW-0238">DNA-binding</keyword>
<dbReference type="PROSITE" id="PS50811">
    <property type="entry name" value="WRKY"/>
    <property type="match status" value="1"/>
</dbReference>
<dbReference type="GO" id="GO:0005634">
    <property type="term" value="C:nucleus"/>
    <property type="evidence" value="ECO:0007669"/>
    <property type="project" value="UniProtKB-SubCell"/>
</dbReference>
<dbReference type="GO" id="GO:0043565">
    <property type="term" value="F:sequence-specific DNA binding"/>
    <property type="evidence" value="ECO:0007669"/>
    <property type="project" value="InterPro"/>
</dbReference>
<evidence type="ECO:0000256" key="5">
    <source>
        <dbReference type="ARBA" id="ARBA00023242"/>
    </source>
</evidence>
<organism evidence="8">
    <name type="scientific">Fragaria vesca</name>
    <name type="common">Woodland strawberry</name>
    <name type="synonym">Potentilla vesca</name>
    <dbReference type="NCBI Taxonomy" id="57918"/>
    <lineage>
        <taxon>Eukaryota</taxon>
        <taxon>Viridiplantae</taxon>
        <taxon>Streptophyta</taxon>
        <taxon>Embryophyta</taxon>
        <taxon>Tracheophyta</taxon>
        <taxon>Spermatophyta</taxon>
        <taxon>Magnoliopsida</taxon>
        <taxon>eudicotyledons</taxon>
        <taxon>Gunneridae</taxon>
        <taxon>Pentapetalae</taxon>
        <taxon>rosids</taxon>
        <taxon>fabids</taxon>
        <taxon>Rosales</taxon>
        <taxon>Rosaceae</taxon>
        <taxon>Rosoideae</taxon>
        <taxon>Potentilleae</taxon>
        <taxon>Fragariinae</taxon>
        <taxon>Fragaria</taxon>
    </lineage>
</organism>
<accession>A0A2H4G380</accession>